<reference evidence="1" key="1">
    <citation type="journal article" date="2014" name="Int. J. Syst. Evol. Microbiol.">
        <title>Complete genome of a new Firmicutes species belonging to the dominant human colonic microbiota ('Ruminococcus bicirculans') reveals two chromosomes and a selective capacity to utilize plant glucans.</title>
        <authorList>
            <consortium name="NISC Comparative Sequencing Program"/>
            <person name="Wegmann U."/>
            <person name="Louis P."/>
            <person name="Goesmann A."/>
            <person name="Henrissat B."/>
            <person name="Duncan S.H."/>
            <person name="Flint H.J."/>
        </authorList>
    </citation>
    <scope>NUCLEOTIDE SEQUENCE</scope>
    <source>
        <strain evidence="1">KCTC 23314</strain>
    </source>
</reference>
<gene>
    <name evidence="1" type="ORF">GCM10007320_54560</name>
    <name evidence="2" type="ORF">GCM10007320_65370</name>
</gene>
<evidence type="ECO:0000313" key="1">
    <source>
        <dbReference type="EMBL" id="GHC98602.1"/>
    </source>
</evidence>
<dbReference type="EMBL" id="BMYK01000050">
    <property type="protein sequence ID" value="GHD04457.1"/>
    <property type="molecule type" value="Genomic_DNA"/>
</dbReference>
<organism evidence="1 3">
    <name type="scientific">Pseudorhodoferax aquiterrae</name>
    <dbReference type="NCBI Taxonomy" id="747304"/>
    <lineage>
        <taxon>Bacteria</taxon>
        <taxon>Pseudomonadati</taxon>
        <taxon>Pseudomonadota</taxon>
        <taxon>Betaproteobacteria</taxon>
        <taxon>Burkholderiales</taxon>
        <taxon>Comamonadaceae</taxon>
    </lineage>
</organism>
<comment type="caution">
    <text evidence="1">The sequence shown here is derived from an EMBL/GenBank/DDBJ whole genome shotgun (WGS) entry which is preliminary data.</text>
</comment>
<protein>
    <submittedName>
        <fullName evidence="1">Uncharacterized protein</fullName>
    </submittedName>
</protein>
<dbReference type="RefSeq" id="WP_189690031.1">
    <property type="nucleotide sequence ID" value="NZ_BMYK01000026.1"/>
</dbReference>
<reference evidence="3" key="2">
    <citation type="journal article" date="2019" name="Int. J. Syst. Evol. Microbiol.">
        <title>The Global Catalogue of Microorganisms (GCM) 10K type strain sequencing project: providing services to taxonomists for standard genome sequencing and annotation.</title>
        <authorList>
            <consortium name="The Broad Institute Genomics Platform"/>
            <consortium name="The Broad Institute Genome Sequencing Center for Infectious Disease"/>
            <person name="Wu L."/>
            <person name="Ma J."/>
        </authorList>
    </citation>
    <scope>NUCLEOTIDE SEQUENCE [LARGE SCALE GENOMIC DNA]</scope>
    <source>
        <strain evidence="3">KCTC 23314</strain>
    </source>
</reference>
<name>A0ABQ3GAK2_9BURK</name>
<keyword evidence="3" id="KW-1185">Reference proteome</keyword>
<dbReference type="Proteomes" id="UP000626210">
    <property type="component" value="Unassembled WGS sequence"/>
</dbReference>
<proteinExistence type="predicted"/>
<evidence type="ECO:0000313" key="2">
    <source>
        <dbReference type="EMBL" id="GHD04457.1"/>
    </source>
</evidence>
<evidence type="ECO:0000313" key="3">
    <source>
        <dbReference type="Proteomes" id="UP000626210"/>
    </source>
</evidence>
<reference evidence="1" key="3">
    <citation type="submission" date="2024-05" db="EMBL/GenBank/DDBJ databases">
        <authorList>
            <person name="Sun Q."/>
            <person name="Kim S."/>
        </authorList>
    </citation>
    <scope>NUCLEOTIDE SEQUENCE</scope>
    <source>
        <strain evidence="1">KCTC 23314</strain>
    </source>
</reference>
<sequence length="81" mass="8937">MNSPETLARLHECLAALAECDVSDEMRQLSVDLIGHLLSMHADQRLNGPVFLLALDTLELVPGLEDHVARLRATVHREVLG</sequence>
<dbReference type="EMBL" id="BMYK01000026">
    <property type="protein sequence ID" value="GHC98602.1"/>
    <property type="molecule type" value="Genomic_DNA"/>
</dbReference>
<accession>A0ABQ3GAK2</accession>